<evidence type="ECO:0000313" key="4">
    <source>
        <dbReference type="EMBL" id="GMM43561.1"/>
    </source>
</evidence>
<proteinExistence type="predicted"/>
<dbReference type="Pfam" id="PF12796">
    <property type="entry name" value="Ank_2"/>
    <property type="match status" value="1"/>
</dbReference>
<dbReference type="SUPFAM" id="SSF48403">
    <property type="entry name" value="Ankyrin repeat"/>
    <property type="match status" value="1"/>
</dbReference>
<reference evidence="4 5" key="1">
    <citation type="journal article" date="2023" name="Elife">
        <title>Identification of key yeast species and microbe-microbe interactions impacting larval growth of Drosophila in the wild.</title>
        <authorList>
            <person name="Mure A."/>
            <person name="Sugiura Y."/>
            <person name="Maeda R."/>
            <person name="Honda K."/>
            <person name="Sakurai N."/>
            <person name="Takahashi Y."/>
            <person name="Watada M."/>
            <person name="Katoh T."/>
            <person name="Gotoh A."/>
            <person name="Gotoh Y."/>
            <person name="Taniguchi I."/>
            <person name="Nakamura K."/>
            <person name="Hayashi T."/>
            <person name="Katayama T."/>
            <person name="Uemura T."/>
            <person name="Hattori Y."/>
        </authorList>
    </citation>
    <scope>NUCLEOTIDE SEQUENCE [LARGE SCALE GENOMIC DNA]</scope>
    <source>
        <strain evidence="4 5">PK-24</strain>
    </source>
</reference>
<keyword evidence="5" id="KW-1185">Reference proteome</keyword>
<feature type="region of interest" description="Disordered" evidence="2">
    <location>
        <begin position="739"/>
        <end position="784"/>
    </location>
</feature>
<dbReference type="AlphaFoldDB" id="A0AAV5QW98"/>
<protein>
    <recommendedName>
        <fullName evidence="3">Dilute domain-containing protein</fullName>
    </recommendedName>
</protein>
<evidence type="ECO:0000259" key="3">
    <source>
        <dbReference type="PROSITE" id="PS51126"/>
    </source>
</evidence>
<evidence type="ECO:0000256" key="1">
    <source>
        <dbReference type="PROSITE-ProRule" id="PRU00023"/>
    </source>
</evidence>
<dbReference type="GO" id="GO:0051020">
    <property type="term" value="F:GTPase binding"/>
    <property type="evidence" value="ECO:0007669"/>
    <property type="project" value="TreeGrafter"/>
</dbReference>
<dbReference type="PANTHER" id="PTHR16027">
    <property type="entry name" value="DILUTE DOMAIN-CONTAINING PROTEIN YPR089W"/>
    <property type="match status" value="1"/>
</dbReference>
<dbReference type="Pfam" id="PF01843">
    <property type="entry name" value="DIL"/>
    <property type="match status" value="1"/>
</dbReference>
<dbReference type="SMART" id="SM01132">
    <property type="entry name" value="DIL"/>
    <property type="match status" value="1"/>
</dbReference>
<dbReference type="PROSITE" id="PS51126">
    <property type="entry name" value="DILUTE"/>
    <property type="match status" value="1"/>
</dbReference>
<evidence type="ECO:0000313" key="5">
    <source>
        <dbReference type="Proteomes" id="UP001378960"/>
    </source>
</evidence>
<dbReference type="SMART" id="SM00248">
    <property type="entry name" value="ANK"/>
    <property type="match status" value="2"/>
</dbReference>
<feature type="repeat" description="ANK" evidence="1">
    <location>
        <begin position="76"/>
        <end position="108"/>
    </location>
</feature>
<comment type="caution">
    <text evidence="4">The sequence shown here is derived from an EMBL/GenBank/DDBJ whole genome shotgun (WGS) entry which is preliminary data.</text>
</comment>
<organism evidence="4 5">
    <name type="scientific">Pichia kluyveri</name>
    <name type="common">Yeast</name>
    <dbReference type="NCBI Taxonomy" id="36015"/>
    <lineage>
        <taxon>Eukaryota</taxon>
        <taxon>Fungi</taxon>
        <taxon>Dikarya</taxon>
        <taxon>Ascomycota</taxon>
        <taxon>Saccharomycotina</taxon>
        <taxon>Pichiomycetes</taxon>
        <taxon>Pichiales</taxon>
        <taxon>Pichiaceae</taxon>
        <taxon>Pichia</taxon>
    </lineage>
</organism>
<feature type="domain" description="Dilute" evidence="3">
    <location>
        <begin position="277"/>
        <end position="640"/>
    </location>
</feature>
<dbReference type="Gene3D" id="1.25.40.20">
    <property type="entry name" value="Ankyrin repeat-containing domain"/>
    <property type="match status" value="1"/>
</dbReference>
<dbReference type="PANTHER" id="PTHR16027:SF6">
    <property type="entry name" value="DILUTE DOMAIN-CONTAINING PROTEIN"/>
    <property type="match status" value="1"/>
</dbReference>
<accession>A0AAV5QW98</accession>
<dbReference type="InterPro" id="IPR002110">
    <property type="entry name" value="Ankyrin_rpt"/>
</dbReference>
<dbReference type="InterPro" id="IPR002710">
    <property type="entry name" value="Dilute_dom"/>
</dbReference>
<evidence type="ECO:0000256" key="2">
    <source>
        <dbReference type="SAM" id="MobiDB-lite"/>
    </source>
</evidence>
<gene>
    <name evidence="4" type="ORF">DAPK24_001360</name>
</gene>
<dbReference type="Proteomes" id="UP001378960">
    <property type="component" value="Unassembled WGS sequence"/>
</dbReference>
<dbReference type="InterPro" id="IPR052072">
    <property type="entry name" value="Vascular_dev_regulator"/>
</dbReference>
<dbReference type="PROSITE" id="PS50088">
    <property type="entry name" value="ANK_REPEAT"/>
    <property type="match status" value="1"/>
</dbReference>
<dbReference type="EMBL" id="BTGB01000001">
    <property type="protein sequence ID" value="GMM43561.1"/>
    <property type="molecule type" value="Genomic_DNA"/>
</dbReference>
<keyword evidence="1" id="KW-0040">ANK repeat</keyword>
<name>A0AAV5QW98_PICKL</name>
<sequence>MDPWNTIGAATALFTSQDITYSQVLAAKKGLQLLADNKDTVLPIVQLCLACADNDVYSIKNILTENKGLLNKADGKGLTPLIYAIVFHNNECVDLLLTFNVDCNEADNLVGWTPVMWATHLDFVDLVERLISYNSDPLKKVGKSMKNAIELIKKGSKCEEYYKIHGYLREKSTTPELADDFLKGMDINKTNEEEENKFINDEDVFDSNLYETFNFNYVQKNQYIKFHDSNIRAIMDYVFKLPQKYHNKPLYPSSIIFQCLRYAESKMASGKMVETLVDLYLTRIRNVIGTKSGIVQFCGAKERKEKEKKMKKDRKEGKEVIIEPNVDIVTIGYWISAINHLYYFLLRDTACNFLKKYPKILQDLISCLQSGVFKLVFSIDSKLEGLLDSCILEYNSVPDLNVIYKNDWKIFKKKDQNADKTSYDEIIDMLYPPTYTEQMKPSPLKVIQTLGALVYVLELFHINDVIKQQCLGSVLYFIGCSLFNRVLNNKKYCSRVKGMEIRLNLSYIQDWLRMNNLHPSPKDEKDTEFPDSLIGKSRGYLDGVCRYEGNERDPNDGDYYMNPLYNIGQFTLSPIIELAEWLQVLSGIQDLGSLQDVISNFEILSSSSMVESIRNYHYEVDEKKFSKSLKKWLKENPINNWGESKESKNMNINMNDKGIFLKEDKHDILLNYGQVFNVCLPQLTQLLHQYGADFTHVDEKKLRAYQPHIPLEIRDEIEIEGDREEDNYEDNYYEKNAFVDENSTDDYENNTEEEDHNAVNENRSNEGHEAVFPSEESVPEREKSAVLGTELFDLTAPESVARKAWNDTENPWA</sequence>
<dbReference type="InterPro" id="IPR036770">
    <property type="entry name" value="Ankyrin_rpt-contain_sf"/>
</dbReference>
<feature type="compositionally biased region" description="Acidic residues" evidence="2">
    <location>
        <begin position="742"/>
        <end position="755"/>
    </location>
</feature>